<evidence type="ECO:0000256" key="1">
    <source>
        <dbReference type="SAM" id="MobiDB-lite"/>
    </source>
</evidence>
<dbReference type="RefSeq" id="XP_041296335.1">
    <property type="nucleotide sequence ID" value="XM_041441130.1"/>
</dbReference>
<feature type="compositionally biased region" description="Basic and acidic residues" evidence="1">
    <location>
        <begin position="79"/>
        <end position="107"/>
    </location>
</feature>
<proteinExistence type="predicted"/>
<feature type="region of interest" description="Disordered" evidence="1">
    <location>
        <begin position="17"/>
        <end position="36"/>
    </location>
</feature>
<evidence type="ECO:0000313" key="2">
    <source>
        <dbReference type="EMBL" id="KAG2114222.1"/>
    </source>
</evidence>
<dbReference type="GeneID" id="64703389"/>
<dbReference type="AlphaFoldDB" id="A0A9P7JXE0"/>
<sequence>MSYTAMMVTPLVKATFPTNKPCKLKSDAAPPRRSARQTLAAVGDVPKPAIAMFSNTKEPAIPQRKSMKQPSRSSGAVTRRKEVTYAADDQPRGSKHSAPEAIRDMPAKRTRSKTFAPEASLGRHSKK</sequence>
<comment type="caution">
    <text evidence="2">The sequence shown here is derived from an EMBL/GenBank/DDBJ whole genome shotgun (WGS) entry which is preliminary data.</text>
</comment>
<keyword evidence="3" id="KW-1185">Reference proteome</keyword>
<dbReference type="EMBL" id="JABBWM010000010">
    <property type="protein sequence ID" value="KAG2114222.1"/>
    <property type="molecule type" value="Genomic_DNA"/>
</dbReference>
<reference evidence="2" key="1">
    <citation type="journal article" date="2020" name="New Phytol.">
        <title>Comparative genomics reveals dynamic genome evolution in host specialist ectomycorrhizal fungi.</title>
        <authorList>
            <person name="Lofgren L.A."/>
            <person name="Nguyen N.H."/>
            <person name="Vilgalys R."/>
            <person name="Ruytinx J."/>
            <person name="Liao H.L."/>
            <person name="Branco S."/>
            <person name="Kuo A."/>
            <person name="LaButti K."/>
            <person name="Lipzen A."/>
            <person name="Andreopoulos W."/>
            <person name="Pangilinan J."/>
            <person name="Riley R."/>
            <person name="Hundley H."/>
            <person name="Na H."/>
            <person name="Barry K."/>
            <person name="Grigoriev I.V."/>
            <person name="Stajich J.E."/>
            <person name="Kennedy P.G."/>
        </authorList>
    </citation>
    <scope>NUCLEOTIDE SEQUENCE</scope>
    <source>
        <strain evidence="2">FC423</strain>
    </source>
</reference>
<accession>A0A9P7JXE0</accession>
<evidence type="ECO:0000313" key="3">
    <source>
        <dbReference type="Proteomes" id="UP000823399"/>
    </source>
</evidence>
<name>A0A9P7JXE0_9AGAM</name>
<gene>
    <name evidence="2" type="ORF">F5147DRAFT_770220</name>
</gene>
<protein>
    <submittedName>
        <fullName evidence="2">Uncharacterized protein</fullName>
    </submittedName>
</protein>
<feature type="region of interest" description="Disordered" evidence="1">
    <location>
        <begin position="54"/>
        <end position="127"/>
    </location>
</feature>
<organism evidence="2 3">
    <name type="scientific">Suillus discolor</name>
    <dbReference type="NCBI Taxonomy" id="1912936"/>
    <lineage>
        <taxon>Eukaryota</taxon>
        <taxon>Fungi</taxon>
        <taxon>Dikarya</taxon>
        <taxon>Basidiomycota</taxon>
        <taxon>Agaricomycotina</taxon>
        <taxon>Agaricomycetes</taxon>
        <taxon>Agaricomycetidae</taxon>
        <taxon>Boletales</taxon>
        <taxon>Suillineae</taxon>
        <taxon>Suillaceae</taxon>
        <taxon>Suillus</taxon>
    </lineage>
</organism>
<dbReference type="OrthoDB" id="10399163at2759"/>
<dbReference type="Proteomes" id="UP000823399">
    <property type="component" value="Unassembled WGS sequence"/>
</dbReference>